<comment type="caution">
    <text evidence="1">The sequence shown here is derived from an EMBL/GenBank/DDBJ whole genome shotgun (WGS) entry which is preliminary data.</text>
</comment>
<dbReference type="Proteomes" id="UP000324222">
    <property type="component" value="Unassembled WGS sequence"/>
</dbReference>
<gene>
    <name evidence="1" type="ORF">E2C01_039529</name>
</gene>
<evidence type="ECO:0000313" key="1">
    <source>
        <dbReference type="EMBL" id="MPC45823.1"/>
    </source>
</evidence>
<sequence>MRPCVAALTVAQSYAAPLPSCPVPPHPMSVAWNPVACRDAGVIQERLDSHHDVGFVPEGNVGQLSYIHSEPIKAYSTCRHT</sequence>
<keyword evidence="2" id="KW-1185">Reference proteome</keyword>
<dbReference type="AlphaFoldDB" id="A0A5B7FKX4"/>
<dbReference type="EMBL" id="VSRR010006909">
    <property type="protein sequence ID" value="MPC45823.1"/>
    <property type="molecule type" value="Genomic_DNA"/>
</dbReference>
<proteinExistence type="predicted"/>
<reference evidence="1 2" key="1">
    <citation type="submission" date="2019-05" db="EMBL/GenBank/DDBJ databases">
        <title>Another draft genome of Portunus trituberculatus and its Hox gene families provides insights of decapod evolution.</title>
        <authorList>
            <person name="Jeong J.-H."/>
            <person name="Song I."/>
            <person name="Kim S."/>
            <person name="Choi T."/>
            <person name="Kim D."/>
            <person name="Ryu S."/>
            <person name="Kim W."/>
        </authorList>
    </citation>
    <scope>NUCLEOTIDE SEQUENCE [LARGE SCALE GENOMIC DNA]</scope>
    <source>
        <tissue evidence="1">Muscle</tissue>
    </source>
</reference>
<accession>A0A5B7FKX4</accession>
<evidence type="ECO:0000313" key="2">
    <source>
        <dbReference type="Proteomes" id="UP000324222"/>
    </source>
</evidence>
<protein>
    <submittedName>
        <fullName evidence="1">Uncharacterized protein</fullName>
    </submittedName>
</protein>
<name>A0A5B7FKX4_PORTR</name>
<organism evidence="1 2">
    <name type="scientific">Portunus trituberculatus</name>
    <name type="common">Swimming crab</name>
    <name type="synonym">Neptunus trituberculatus</name>
    <dbReference type="NCBI Taxonomy" id="210409"/>
    <lineage>
        <taxon>Eukaryota</taxon>
        <taxon>Metazoa</taxon>
        <taxon>Ecdysozoa</taxon>
        <taxon>Arthropoda</taxon>
        <taxon>Crustacea</taxon>
        <taxon>Multicrustacea</taxon>
        <taxon>Malacostraca</taxon>
        <taxon>Eumalacostraca</taxon>
        <taxon>Eucarida</taxon>
        <taxon>Decapoda</taxon>
        <taxon>Pleocyemata</taxon>
        <taxon>Brachyura</taxon>
        <taxon>Eubrachyura</taxon>
        <taxon>Portunoidea</taxon>
        <taxon>Portunidae</taxon>
        <taxon>Portuninae</taxon>
        <taxon>Portunus</taxon>
    </lineage>
</organism>